<keyword evidence="1" id="KW-1133">Transmembrane helix</keyword>
<comment type="caution">
    <text evidence="2">The sequence shown here is derived from an EMBL/GenBank/DDBJ whole genome shotgun (WGS) entry which is preliminary data.</text>
</comment>
<feature type="transmembrane region" description="Helical" evidence="1">
    <location>
        <begin position="69"/>
        <end position="100"/>
    </location>
</feature>
<sequence>MEYNGGAGKRKAIAYWNKVSKLKKVCIISIGLFILGQISIFLGLAKGVDIGLSLSRPYGATSWSVSNELIYACTYGLVSLGISLIIVSIVFITIVLINWLKSE</sequence>
<name>A0ABT1SDM6_9FIRM</name>
<evidence type="ECO:0008006" key="4">
    <source>
        <dbReference type="Google" id="ProtNLM"/>
    </source>
</evidence>
<accession>A0ABT1SDM6</accession>
<evidence type="ECO:0000313" key="2">
    <source>
        <dbReference type="EMBL" id="MCQ4924524.1"/>
    </source>
</evidence>
<feature type="transmembrane region" description="Helical" evidence="1">
    <location>
        <begin position="25"/>
        <end position="45"/>
    </location>
</feature>
<dbReference type="RefSeq" id="WP_216556074.1">
    <property type="nucleotide sequence ID" value="NZ_JAHLOH010000017.1"/>
</dbReference>
<reference evidence="2 3" key="1">
    <citation type="submission" date="2022-06" db="EMBL/GenBank/DDBJ databases">
        <title>Isolation of gut microbiota from human fecal samples.</title>
        <authorList>
            <person name="Pamer E.G."/>
            <person name="Barat B."/>
            <person name="Waligurski E."/>
            <person name="Medina S."/>
            <person name="Paddock L."/>
            <person name="Mostad J."/>
        </authorList>
    </citation>
    <scope>NUCLEOTIDE SEQUENCE [LARGE SCALE GENOMIC DNA]</scope>
    <source>
        <strain evidence="2 3">DFI.7.95</strain>
    </source>
</reference>
<protein>
    <recommendedName>
        <fullName evidence="4">DUF4321 domain-containing protein</fullName>
    </recommendedName>
</protein>
<organism evidence="2 3">
    <name type="scientific">Tissierella carlieri</name>
    <dbReference type="NCBI Taxonomy" id="689904"/>
    <lineage>
        <taxon>Bacteria</taxon>
        <taxon>Bacillati</taxon>
        <taxon>Bacillota</taxon>
        <taxon>Tissierellia</taxon>
        <taxon>Tissierellales</taxon>
        <taxon>Tissierellaceae</taxon>
        <taxon>Tissierella</taxon>
    </lineage>
</organism>
<keyword evidence="1" id="KW-0472">Membrane</keyword>
<evidence type="ECO:0000256" key="1">
    <source>
        <dbReference type="SAM" id="Phobius"/>
    </source>
</evidence>
<evidence type="ECO:0000313" key="3">
    <source>
        <dbReference type="Proteomes" id="UP001524478"/>
    </source>
</evidence>
<dbReference type="EMBL" id="JANGAC010000013">
    <property type="protein sequence ID" value="MCQ4924524.1"/>
    <property type="molecule type" value="Genomic_DNA"/>
</dbReference>
<proteinExistence type="predicted"/>
<keyword evidence="3" id="KW-1185">Reference proteome</keyword>
<dbReference type="Proteomes" id="UP001524478">
    <property type="component" value="Unassembled WGS sequence"/>
</dbReference>
<keyword evidence="1" id="KW-0812">Transmembrane</keyword>
<gene>
    <name evidence="2" type="ORF">NE686_15590</name>
</gene>